<dbReference type="InterPro" id="IPR041588">
    <property type="entry name" value="Integrase_H2C2"/>
</dbReference>
<proteinExistence type="predicted"/>
<dbReference type="InterPro" id="IPR036397">
    <property type="entry name" value="RNaseH_sf"/>
</dbReference>
<dbReference type="SUPFAM" id="SSF53098">
    <property type="entry name" value="Ribonuclease H-like"/>
    <property type="match status" value="1"/>
</dbReference>
<dbReference type="InterPro" id="IPR001584">
    <property type="entry name" value="Integrase_cat-core"/>
</dbReference>
<reference evidence="2" key="1">
    <citation type="journal article" date="2022" name="Int. J. Mol. Sci.">
        <title>Draft Genome of Tanacetum Coccineum: Genomic Comparison of Closely Related Tanacetum-Family Plants.</title>
        <authorList>
            <person name="Yamashiro T."/>
            <person name="Shiraishi A."/>
            <person name="Nakayama K."/>
            <person name="Satake H."/>
        </authorList>
    </citation>
    <scope>NUCLEOTIDE SEQUENCE</scope>
</reference>
<keyword evidence="3" id="KW-1185">Reference proteome</keyword>
<gene>
    <name evidence="2" type="ORF">Tco_0750667</name>
</gene>
<dbReference type="PROSITE" id="PS50994">
    <property type="entry name" value="INTEGRASE"/>
    <property type="match status" value="1"/>
</dbReference>
<dbReference type="Gene3D" id="3.30.420.10">
    <property type="entry name" value="Ribonuclease H-like superfamily/Ribonuclease H"/>
    <property type="match status" value="2"/>
</dbReference>
<feature type="domain" description="Integrase catalytic" evidence="1">
    <location>
        <begin position="150"/>
        <end position="219"/>
    </location>
</feature>
<accession>A0ABQ4Z2Z5</accession>
<keyword evidence="2" id="KW-0808">Transferase</keyword>
<dbReference type="EMBL" id="BQNB010010951">
    <property type="protein sequence ID" value="GJS84126.1"/>
    <property type="molecule type" value="Genomic_DNA"/>
</dbReference>
<dbReference type="PANTHER" id="PTHR45835:SF99">
    <property type="entry name" value="CHROMO DOMAIN-CONTAINING PROTEIN-RELATED"/>
    <property type="match status" value="1"/>
</dbReference>
<keyword evidence="2" id="KW-0695">RNA-directed DNA polymerase</keyword>
<evidence type="ECO:0000313" key="3">
    <source>
        <dbReference type="Proteomes" id="UP001151760"/>
    </source>
</evidence>
<organism evidence="2 3">
    <name type="scientific">Tanacetum coccineum</name>
    <dbReference type="NCBI Taxonomy" id="301880"/>
    <lineage>
        <taxon>Eukaryota</taxon>
        <taxon>Viridiplantae</taxon>
        <taxon>Streptophyta</taxon>
        <taxon>Embryophyta</taxon>
        <taxon>Tracheophyta</taxon>
        <taxon>Spermatophyta</taxon>
        <taxon>Magnoliopsida</taxon>
        <taxon>eudicotyledons</taxon>
        <taxon>Gunneridae</taxon>
        <taxon>Pentapetalae</taxon>
        <taxon>asterids</taxon>
        <taxon>campanulids</taxon>
        <taxon>Asterales</taxon>
        <taxon>Asteraceae</taxon>
        <taxon>Asteroideae</taxon>
        <taxon>Anthemideae</taxon>
        <taxon>Anthemidinae</taxon>
        <taxon>Tanacetum</taxon>
    </lineage>
</organism>
<dbReference type="PANTHER" id="PTHR45835">
    <property type="entry name" value="YALI0A06105P"/>
    <property type="match status" value="1"/>
</dbReference>
<evidence type="ECO:0000313" key="2">
    <source>
        <dbReference type="EMBL" id="GJS84126.1"/>
    </source>
</evidence>
<dbReference type="Gene3D" id="1.10.340.70">
    <property type="match status" value="1"/>
</dbReference>
<dbReference type="GO" id="GO:0003964">
    <property type="term" value="F:RNA-directed DNA polymerase activity"/>
    <property type="evidence" value="ECO:0007669"/>
    <property type="project" value="UniProtKB-KW"/>
</dbReference>
<reference evidence="2" key="2">
    <citation type="submission" date="2022-01" db="EMBL/GenBank/DDBJ databases">
        <authorList>
            <person name="Yamashiro T."/>
            <person name="Shiraishi A."/>
            <person name="Satake H."/>
            <person name="Nakayama K."/>
        </authorList>
    </citation>
    <scope>NUCLEOTIDE SEQUENCE</scope>
</reference>
<keyword evidence="2" id="KW-0548">Nucleotidyltransferase</keyword>
<dbReference type="InterPro" id="IPR012337">
    <property type="entry name" value="RNaseH-like_sf"/>
</dbReference>
<dbReference type="Pfam" id="PF17921">
    <property type="entry name" value="Integrase_H2C2"/>
    <property type="match status" value="1"/>
</dbReference>
<comment type="caution">
    <text evidence="2">The sequence shown here is derived from an EMBL/GenBank/DDBJ whole genome shotgun (WGS) entry which is preliminary data.</text>
</comment>
<dbReference type="Proteomes" id="UP001151760">
    <property type="component" value="Unassembled WGS sequence"/>
</dbReference>
<sequence>MLNNRSWIPCLGDLRALIMHESHKSKYSIHPGSDKMYQDLKKLYWWPNMKAEIATYVSKCLTCAKVKIEYQKPSGLLVQPEIPQWKWENITMDFVTKLPRTAAGQDTIWVIVDRLTKSAHFLPMREDDTLEKLTRQYLKEVVSKHGVPVLDLDMSMPYHPEIDGQSERTIQTLEDMLRACVLDFGKGWDKHLPLVEFSYNNSYHTSIKAAPFEALYGRKCRSPICWAEVGDSQLTGPEIIHETTERIVQIKSHIQAARDHHFQSRNRCLSLELPEKLSRVHSTFQVSKCEKNACCEPLAIPLDEIQVDDKLNFIEEPVEIMDREVKRLKQSRIPIVKVHWNSRRGPEFTWEREDQMQKKYPHLFINSAPAAEVAS</sequence>
<name>A0ABQ4Z2Z5_9ASTR</name>
<protein>
    <submittedName>
        <fullName evidence="2">Reverse transcriptase domain-containing protein</fullName>
    </submittedName>
</protein>
<evidence type="ECO:0000259" key="1">
    <source>
        <dbReference type="PROSITE" id="PS50994"/>
    </source>
</evidence>